<comment type="caution">
    <text evidence="1">The sequence shown here is derived from an EMBL/GenBank/DDBJ whole genome shotgun (WGS) entry which is preliminary data.</text>
</comment>
<name>A0A8H5IDR7_9HYPO</name>
<dbReference type="Proteomes" id="UP000574317">
    <property type="component" value="Unassembled WGS sequence"/>
</dbReference>
<accession>A0A8H5IDR7</accession>
<dbReference type="AlphaFoldDB" id="A0A8H5IDR7"/>
<sequence>MSPSEQESSKEGITAIVQPVKRYITGRGLNTGESIYRDATELCAAEVPGFGAASRSYATLKLPAKLADDQDLKAHLSHDSPTSYTWSTEFLVPSSGLNTQTG</sequence>
<proteinExistence type="predicted"/>
<evidence type="ECO:0000313" key="2">
    <source>
        <dbReference type="Proteomes" id="UP000574317"/>
    </source>
</evidence>
<reference evidence="1 2" key="1">
    <citation type="submission" date="2020-05" db="EMBL/GenBank/DDBJ databases">
        <title>Identification and distribution of gene clusters putatively required for synthesis of sphingolipid metabolism inhibitors in phylogenetically diverse species of the filamentous fungus Fusarium.</title>
        <authorList>
            <person name="Kim H.-S."/>
            <person name="Busman M."/>
            <person name="Brown D.W."/>
            <person name="Divon H."/>
            <person name="Uhlig S."/>
            <person name="Proctor R.H."/>
        </authorList>
    </citation>
    <scope>NUCLEOTIDE SEQUENCE [LARGE SCALE GENOMIC DNA]</scope>
    <source>
        <strain evidence="1 2">NRRL 25196</strain>
    </source>
</reference>
<evidence type="ECO:0000313" key="1">
    <source>
        <dbReference type="EMBL" id="KAF5535142.1"/>
    </source>
</evidence>
<organism evidence="1 2">
    <name type="scientific">Fusarium napiforme</name>
    <dbReference type="NCBI Taxonomy" id="42672"/>
    <lineage>
        <taxon>Eukaryota</taxon>
        <taxon>Fungi</taxon>
        <taxon>Dikarya</taxon>
        <taxon>Ascomycota</taxon>
        <taxon>Pezizomycotina</taxon>
        <taxon>Sordariomycetes</taxon>
        <taxon>Hypocreomycetidae</taxon>
        <taxon>Hypocreales</taxon>
        <taxon>Nectriaceae</taxon>
        <taxon>Fusarium</taxon>
        <taxon>Fusarium fujikuroi species complex</taxon>
    </lineage>
</organism>
<keyword evidence="2" id="KW-1185">Reference proteome</keyword>
<protein>
    <submittedName>
        <fullName evidence="1">Cupin domain-containing protein</fullName>
    </submittedName>
</protein>
<gene>
    <name evidence="1" type="ORF">FNAPI_12153</name>
</gene>
<dbReference type="EMBL" id="JAAOAO010000606">
    <property type="protein sequence ID" value="KAF5535142.1"/>
    <property type="molecule type" value="Genomic_DNA"/>
</dbReference>